<reference evidence="1" key="1">
    <citation type="submission" date="2020-04" db="EMBL/GenBank/DDBJ databases">
        <authorList>
            <person name="Chiriac C."/>
            <person name="Salcher M."/>
            <person name="Ghai R."/>
            <person name="Kavagutti S V."/>
        </authorList>
    </citation>
    <scope>NUCLEOTIDE SEQUENCE</scope>
</reference>
<accession>A0A6J5NJP0</accession>
<sequence>MISDMNKQIEALLIEREGYVRRGLKDRVKACDDALAQLGHKSKVTEVETAAVEPVAERATRKAAPKRKA</sequence>
<gene>
    <name evidence="1" type="ORF">UFOVP691_2</name>
</gene>
<proteinExistence type="predicted"/>
<name>A0A6J5NJP0_9CAUD</name>
<organism evidence="1">
    <name type="scientific">uncultured Caudovirales phage</name>
    <dbReference type="NCBI Taxonomy" id="2100421"/>
    <lineage>
        <taxon>Viruses</taxon>
        <taxon>Duplodnaviria</taxon>
        <taxon>Heunggongvirae</taxon>
        <taxon>Uroviricota</taxon>
        <taxon>Caudoviricetes</taxon>
        <taxon>Peduoviridae</taxon>
        <taxon>Maltschvirus</taxon>
        <taxon>Maltschvirus maltsch</taxon>
    </lineage>
</organism>
<dbReference type="EMBL" id="LR796663">
    <property type="protein sequence ID" value="CAB4157098.1"/>
    <property type="molecule type" value="Genomic_DNA"/>
</dbReference>
<evidence type="ECO:0000313" key="1">
    <source>
        <dbReference type="EMBL" id="CAB4157098.1"/>
    </source>
</evidence>
<protein>
    <submittedName>
        <fullName evidence="1">Uncharacterized protein</fullName>
    </submittedName>
</protein>